<dbReference type="InterPro" id="IPR019734">
    <property type="entry name" value="TPR_rpt"/>
</dbReference>
<keyword evidence="1" id="KW-0802">TPR repeat</keyword>
<proteinExistence type="predicted"/>
<protein>
    <recommendedName>
        <fullName evidence="4">ATP-dependent nuclease subunit B</fullName>
    </recommendedName>
</protein>
<accession>A0A2U8FFR3</accession>
<dbReference type="EMBL" id="CP021886">
    <property type="protein sequence ID" value="AWI35004.1"/>
    <property type="molecule type" value="Genomic_DNA"/>
</dbReference>
<dbReference type="PROSITE" id="PS51257">
    <property type="entry name" value="PROKAR_LIPOPROTEIN"/>
    <property type="match status" value="1"/>
</dbReference>
<dbReference type="KEGG" id="had:CDV25_09715"/>
<dbReference type="InterPro" id="IPR011990">
    <property type="entry name" value="TPR-like_helical_dom_sf"/>
</dbReference>
<dbReference type="SUPFAM" id="SSF48439">
    <property type="entry name" value="Protein prenylyltransferase"/>
    <property type="match status" value="1"/>
</dbReference>
<sequence>MLLRNKIVSIALLSIVLLFMGCSINTPNMNSFLSERFETIENPEDVLIVEGYNALDNQDLKEARESFLEAYYLSGNRSYLKEIIGVLLLEQEYILAKEKTLQYLEKYPKDEDMRQTLIGILSKEGDLKNALKEAMILLKNHRNAQNLEIISSVYLLQKKYQKSIEYLQQAYALEKNDLILDKLASTYFVFLNNKQKAIELYERHIQKYGVSPMIGEKLAMIYLQDKAYKKAARVYEKLFKATGEQNYAKNVLEIYFQFNNLTQAQSFLEKNSSIHLADEILLEIYRHKKDYQKSIEVLDRIYKQTHNVDFLALKAMMIYESAKNRNDKKMLELVVEDLKIVTNKLDDALYWNYLGYLMIDHNLDIKEGMQYVTKALQKEPQNAYYLDSLAWGYYQLKDCINARLTMEKIPLEEIQKEKEIKDHFEVIRQCKF</sequence>
<gene>
    <name evidence="2" type="ORF">CDV25_09715</name>
</gene>
<dbReference type="Gene3D" id="1.25.40.10">
    <property type="entry name" value="Tetratricopeptide repeat domain"/>
    <property type="match status" value="3"/>
</dbReference>
<reference evidence="2 3" key="1">
    <citation type="submission" date="2017-06" db="EMBL/GenBank/DDBJ databases">
        <title>Complete genome of Helicobacter apodemus.</title>
        <authorList>
            <person name="Cho S."/>
        </authorList>
    </citation>
    <scope>NUCLEOTIDE SEQUENCE [LARGE SCALE GENOMIC DNA]</scope>
    <source>
        <strain evidence="3">SNUVETPUB-15-01</strain>
    </source>
</reference>
<dbReference type="AlphaFoldDB" id="A0A2U8FFR3"/>
<evidence type="ECO:0000313" key="2">
    <source>
        <dbReference type="EMBL" id="AWI35004.1"/>
    </source>
</evidence>
<organism evidence="2 3">
    <name type="scientific">Helicobacter apodemus</name>
    <dbReference type="NCBI Taxonomy" id="135569"/>
    <lineage>
        <taxon>Bacteria</taxon>
        <taxon>Pseudomonadati</taxon>
        <taxon>Campylobacterota</taxon>
        <taxon>Epsilonproteobacteria</taxon>
        <taxon>Campylobacterales</taxon>
        <taxon>Helicobacteraceae</taxon>
        <taxon>Helicobacter</taxon>
    </lineage>
</organism>
<dbReference type="PROSITE" id="PS50005">
    <property type="entry name" value="TPR"/>
    <property type="match status" value="1"/>
</dbReference>
<dbReference type="SUPFAM" id="SSF48452">
    <property type="entry name" value="TPR-like"/>
    <property type="match status" value="2"/>
</dbReference>
<dbReference type="Pfam" id="PF13181">
    <property type="entry name" value="TPR_8"/>
    <property type="match status" value="1"/>
</dbReference>
<evidence type="ECO:0000313" key="3">
    <source>
        <dbReference type="Proteomes" id="UP000244890"/>
    </source>
</evidence>
<dbReference type="Proteomes" id="UP000244890">
    <property type="component" value="Chromosome"/>
</dbReference>
<evidence type="ECO:0000256" key="1">
    <source>
        <dbReference type="PROSITE-ProRule" id="PRU00339"/>
    </source>
</evidence>
<name>A0A2U8FFR3_9HELI</name>
<evidence type="ECO:0008006" key="4">
    <source>
        <dbReference type="Google" id="ProtNLM"/>
    </source>
</evidence>
<dbReference type="OrthoDB" id="9766710at2"/>
<dbReference type="RefSeq" id="WP_108911762.1">
    <property type="nucleotide sequence ID" value="NZ_CP021886.1"/>
</dbReference>
<feature type="repeat" description="TPR" evidence="1">
    <location>
        <begin position="144"/>
        <end position="177"/>
    </location>
</feature>